<dbReference type="SMART" id="SM00292">
    <property type="entry name" value="BRCT"/>
    <property type="match status" value="4"/>
</dbReference>
<protein>
    <recommendedName>
        <fullName evidence="2">BRCT domain-containing protein</fullName>
    </recommendedName>
</protein>
<evidence type="ECO:0000313" key="3">
    <source>
        <dbReference type="EMBL" id="EQC36565.1"/>
    </source>
</evidence>
<dbReference type="FunFam" id="3.40.50.10190:FF:000018">
    <property type="entry name" value="DNA topoisomerase 2-binding protein 1"/>
    <property type="match status" value="1"/>
</dbReference>
<dbReference type="PROSITE" id="PS50172">
    <property type="entry name" value="BRCT"/>
    <property type="match status" value="2"/>
</dbReference>
<dbReference type="InParanoid" id="T0QRK7"/>
<feature type="region of interest" description="Disordered" evidence="1">
    <location>
        <begin position="578"/>
        <end position="674"/>
    </location>
</feature>
<dbReference type="AlphaFoldDB" id="T0QRK7"/>
<feature type="domain" description="BRCT" evidence="2">
    <location>
        <begin position="115"/>
        <end position="251"/>
    </location>
</feature>
<dbReference type="OMA" id="THIICSE"/>
<keyword evidence="4" id="KW-1185">Reference proteome</keyword>
<dbReference type="Pfam" id="PF12738">
    <property type="entry name" value="PTCB-BRCT"/>
    <property type="match status" value="2"/>
</dbReference>
<dbReference type="VEuPathDB" id="FungiDB:SDRG_06011"/>
<dbReference type="InterPro" id="IPR036420">
    <property type="entry name" value="BRCT_dom_sf"/>
</dbReference>
<dbReference type="EMBL" id="JH767147">
    <property type="protein sequence ID" value="EQC36565.1"/>
    <property type="molecule type" value="Genomic_DNA"/>
</dbReference>
<evidence type="ECO:0000313" key="4">
    <source>
        <dbReference type="Proteomes" id="UP000030762"/>
    </source>
</evidence>
<dbReference type="CDD" id="cd00027">
    <property type="entry name" value="BRCT"/>
    <property type="match status" value="2"/>
</dbReference>
<gene>
    <name evidence="3" type="ORF">SDRG_06011</name>
</gene>
<dbReference type="GeneID" id="19946738"/>
<dbReference type="eggNOG" id="KOG1929">
    <property type="taxonomic scope" value="Eukaryota"/>
</dbReference>
<dbReference type="InterPro" id="IPR053036">
    <property type="entry name" value="CellCycle_DNARepair_Reg"/>
</dbReference>
<feature type="compositionally biased region" description="Low complexity" evidence="1">
    <location>
        <begin position="578"/>
        <end position="626"/>
    </location>
</feature>
<dbReference type="Gene3D" id="3.40.50.10190">
    <property type="entry name" value="BRCT domain"/>
    <property type="match status" value="5"/>
</dbReference>
<accession>T0QRK7</accession>
<dbReference type="Pfam" id="PF00533">
    <property type="entry name" value="BRCT"/>
    <property type="match status" value="2"/>
</dbReference>
<dbReference type="Proteomes" id="UP000030762">
    <property type="component" value="Unassembled WGS sequence"/>
</dbReference>
<dbReference type="CDD" id="cd17731">
    <property type="entry name" value="BRCT_TopBP1_rpt2_like"/>
    <property type="match status" value="1"/>
</dbReference>
<dbReference type="PANTHER" id="PTHR47667">
    <property type="entry name" value="REGULATOR OF TY1 TRANSPOSITION PROTEIN 107"/>
    <property type="match status" value="1"/>
</dbReference>
<dbReference type="SUPFAM" id="SSF52113">
    <property type="entry name" value="BRCT domain"/>
    <property type="match status" value="4"/>
</dbReference>
<sequence length="898" mass="98557">MANTRSPGGRRARPAWTVYISPEMPDAMRMSVEVCVRVMGGTVAASVDEAIAAEGSPNGHGATNEGYIVCLSSAYETYVKARESHYIPIVTPIWAFRSVLHNAQVLLPTEKFSANPRKVFSSIVLYTSQVEPEPSKVLRTLIAHSGGQVLSHPSRSATHMLCLRPEGDAFQQALNWDAEGATLQTDTLSDEDVVRAATAFVATNVHGPIPDVVLAYIIGQSHLTKHRIVNYLWIYECIRVNQLLPETLYGFEHNHKPSGVRDVRLSDVVMALQCDSQLFPPVSEALPLDIWRDISQNAAKEWADNAFVVASHIATGLRQRMLDAIQGLGAKVLVLRDNDDDDESVMDGATYVVCAHQTGRAFDVALARGKTIVGIQWLAASLALRTLLPANFDEPTVRNVLWYPAKQFGSIPGMEGLIITLSGFTVRSTPSRDDMQAMIRLVGACWLPVLSRSHTSHLICFEASGEKYQRALTWDLPNVVKFEWILACVQQWRYVPEAEFSWEPKPPKMPKFDVHDALQVLEAKQPSRVTPLKPKEPETSFVSTLTTPVLLRNTQPDATDVPSSAPTAPKPDVVVTASAKSSVKSSVKSSAKTSAKTTTKAAATPARKAATTPAPAKKAAAKRASAGSDASVSVLEAIRPATAKKTPKETKRKGKTQSEPEPSDVVVVKQRRTTARSKTPKRMFLLTGTHEELAINESIVQFLGGVVVHSARAFDPACTHVICKELRRTEKIIAACASGKWILTPDYLRDSRAQGLFLSEEGYEWGLDKVSKDHYCDPRIWLPVAKYWRTHLAAGGARAFDKWTFAILGETVPPPSMCTHVIVAAGGVVLDVPTLLKKFGVQEPPMVVLVADAVKKTDKLLKSLLEKKVPLVKPGFLIDYITKDQHARPELQQYYYLP</sequence>
<dbReference type="OrthoDB" id="273147at2759"/>
<dbReference type="InterPro" id="IPR001357">
    <property type="entry name" value="BRCT_dom"/>
</dbReference>
<name>T0QRK7_SAPDV</name>
<reference evidence="3 4" key="1">
    <citation type="submission" date="2012-04" db="EMBL/GenBank/DDBJ databases">
        <title>The Genome Sequence of Saprolegnia declina VS20.</title>
        <authorList>
            <consortium name="The Broad Institute Genome Sequencing Platform"/>
            <person name="Russ C."/>
            <person name="Nusbaum C."/>
            <person name="Tyler B."/>
            <person name="van West P."/>
            <person name="Dieguez-Uribeondo J."/>
            <person name="de Bruijn I."/>
            <person name="Tripathy S."/>
            <person name="Jiang R."/>
            <person name="Young S.K."/>
            <person name="Zeng Q."/>
            <person name="Gargeya S."/>
            <person name="Fitzgerald M."/>
            <person name="Haas B."/>
            <person name="Abouelleil A."/>
            <person name="Alvarado L."/>
            <person name="Arachchi H.M."/>
            <person name="Berlin A."/>
            <person name="Chapman S.B."/>
            <person name="Goldberg J."/>
            <person name="Griggs A."/>
            <person name="Gujja S."/>
            <person name="Hansen M."/>
            <person name="Howarth C."/>
            <person name="Imamovic A."/>
            <person name="Larimer J."/>
            <person name="McCowen C."/>
            <person name="Montmayeur A."/>
            <person name="Murphy C."/>
            <person name="Neiman D."/>
            <person name="Pearson M."/>
            <person name="Priest M."/>
            <person name="Roberts A."/>
            <person name="Saif S."/>
            <person name="Shea T."/>
            <person name="Sisk P."/>
            <person name="Sykes S."/>
            <person name="Wortman J."/>
            <person name="Nusbaum C."/>
            <person name="Birren B."/>
        </authorList>
    </citation>
    <scope>NUCLEOTIDE SEQUENCE [LARGE SCALE GENOMIC DNA]</scope>
    <source>
        <strain evidence="3 4">VS20</strain>
    </source>
</reference>
<dbReference type="InterPro" id="IPR059215">
    <property type="entry name" value="BRCT2_TopBP1-like"/>
</dbReference>
<dbReference type="CDD" id="cd17738">
    <property type="entry name" value="BRCT_TopBP1_rpt7"/>
    <property type="match status" value="1"/>
</dbReference>
<evidence type="ECO:0000256" key="1">
    <source>
        <dbReference type="SAM" id="MobiDB-lite"/>
    </source>
</evidence>
<feature type="domain" description="BRCT" evidence="2">
    <location>
        <begin position="414"/>
        <end position="502"/>
    </location>
</feature>
<dbReference type="PANTHER" id="PTHR47667:SF1">
    <property type="entry name" value="REGULATOR OF TY1 TRANSPOSITION PROTEIN 107"/>
    <property type="match status" value="1"/>
</dbReference>
<dbReference type="RefSeq" id="XP_008609986.1">
    <property type="nucleotide sequence ID" value="XM_008611764.1"/>
</dbReference>
<dbReference type="STRING" id="1156394.T0QRK7"/>
<feature type="compositionally biased region" description="Polar residues" evidence="1">
    <location>
        <begin position="554"/>
        <end position="566"/>
    </location>
</feature>
<organism evidence="3 4">
    <name type="scientific">Saprolegnia diclina (strain VS20)</name>
    <dbReference type="NCBI Taxonomy" id="1156394"/>
    <lineage>
        <taxon>Eukaryota</taxon>
        <taxon>Sar</taxon>
        <taxon>Stramenopiles</taxon>
        <taxon>Oomycota</taxon>
        <taxon>Saprolegniomycetes</taxon>
        <taxon>Saprolegniales</taxon>
        <taxon>Saprolegniaceae</taxon>
        <taxon>Saprolegnia</taxon>
    </lineage>
</organism>
<evidence type="ECO:0000259" key="2">
    <source>
        <dbReference type="PROSITE" id="PS50172"/>
    </source>
</evidence>
<feature type="region of interest" description="Disordered" evidence="1">
    <location>
        <begin position="554"/>
        <end position="573"/>
    </location>
</feature>
<proteinExistence type="predicted"/>